<dbReference type="Proteomes" id="UP000284543">
    <property type="component" value="Unassembled WGS sequence"/>
</dbReference>
<organism evidence="15 16">
    <name type="scientific">Enterocloster bolteae</name>
    <dbReference type="NCBI Taxonomy" id="208479"/>
    <lineage>
        <taxon>Bacteria</taxon>
        <taxon>Bacillati</taxon>
        <taxon>Bacillota</taxon>
        <taxon>Clostridia</taxon>
        <taxon>Lachnospirales</taxon>
        <taxon>Lachnospiraceae</taxon>
        <taxon>Enterocloster</taxon>
    </lineage>
</organism>
<evidence type="ECO:0000259" key="13">
    <source>
        <dbReference type="PROSITE" id="PS51099"/>
    </source>
</evidence>
<dbReference type="PANTHER" id="PTHR36203">
    <property type="entry name" value="ASCORBATE-SPECIFIC PTS SYSTEM EIIA COMPONENT"/>
    <property type="match status" value="1"/>
</dbReference>
<evidence type="ECO:0000256" key="11">
    <source>
        <dbReference type="ARBA" id="ARBA00042072"/>
    </source>
</evidence>
<sequence length="641" mass="75383">MYLDSRSYMIFQEIVDNSSATGKGLEEKFHLTRKQLSYSFDKINDYLRDNGHPEIKRLKTGYFMVPGPVAEHYSAKEAAITKSSYTYSDEERAYWIELRLLCHEDELSTYHFTEELQISKNTLLSDFKKVQERVNRFSLELAYNRKEGYRLYGSEYHKRELLTHALRKLLNMPGGEENLNRIYGIREEGVKELRANIEEIENKLQLQFTDERLKELLYIFYFTLIRIKNEKTVEAMDRYRLVTTTKEYSVVAAFADKYRIKDENEIVNFAVQIQISKVHNRVYEDIGNLELLRDAGMHMLERFESISCVRLDGRAEFLEILYQHMKPAVYRIWYGYHVEPDITDMILPKYQYLHEIVRKAVRPYEVYLTCTFPDPELVYITVLFASWLHKEGKLIQVQEKERAVVVCTNGLTVSQYLFVSLSELLPEIEFLECLSLRDFYEYDKDFQIVFSTVRLETDKKQFVVFPFANDIAKKSFREKVLDNIRVSEGEVKLQSRLPFLLPDERIQITREMPDWQNAIRMASAPLLDNGFINRNYIEKAIDMVETDKRFIMIADGVIIAHAGVDDGVYSMGMSFLKLPEKLSFNGYMDADIIVVLATPDKTRHLPALYQLFDLLEDEGNISAMRRAQDAHEIARLIRKYI</sequence>
<protein>
    <recommendedName>
        <fullName evidence="10">Ascorbate-specific PTS system EIIA component</fullName>
    </recommendedName>
    <alternativeName>
        <fullName evidence="11">Ascorbate-specific phosphotransferase enzyme IIA component</fullName>
    </alternativeName>
</protein>
<dbReference type="Pfam" id="PF00874">
    <property type="entry name" value="PRD"/>
    <property type="match status" value="1"/>
</dbReference>
<dbReference type="EMBL" id="QRZM01000020">
    <property type="protein sequence ID" value="RGV70619.1"/>
    <property type="molecule type" value="Genomic_DNA"/>
</dbReference>
<name>A0A412YUP4_9FIRM</name>
<evidence type="ECO:0000256" key="4">
    <source>
        <dbReference type="ARBA" id="ARBA00022553"/>
    </source>
</evidence>
<evidence type="ECO:0000313" key="16">
    <source>
        <dbReference type="Proteomes" id="UP000284543"/>
    </source>
</evidence>
<dbReference type="PANTHER" id="PTHR36203:SF1">
    <property type="entry name" value="ASCORBATE-SPECIFIC PTS SYSTEM EIIA COMPONENT"/>
    <property type="match status" value="1"/>
</dbReference>
<dbReference type="AlphaFoldDB" id="A0A412YUP4"/>
<dbReference type="InterPro" id="IPR036634">
    <property type="entry name" value="PRD_sf"/>
</dbReference>
<evidence type="ECO:0000256" key="9">
    <source>
        <dbReference type="ARBA" id="ARBA00037387"/>
    </source>
</evidence>
<dbReference type="SUPFAM" id="SSF63520">
    <property type="entry name" value="PTS-regulatory domain, PRD"/>
    <property type="match status" value="1"/>
</dbReference>
<dbReference type="GO" id="GO:0005737">
    <property type="term" value="C:cytoplasm"/>
    <property type="evidence" value="ECO:0007669"/>
    <property type="project" value="UniProtKB-SubCell"/>
</dbReference>
<evidence type="ECO:0000259" key="12">
    <source>
        <dbReference type="PROSITE" id="PS51094"/>
    </source>
</evidence>
<keyword evidence="6" id="KW-0598">Phosphotransferase system</keyword>
<dbReference type="GO" id="GO:0016301">
    <property type="term" value="F:kinase activity"/>
    <property type="evidence" value="ECO:0007669"/>
    <property type="project" value="UniProtKB-KW"/>
</dbReference>
<keyword evidence="7" id="KW-0418">Kinase</keyword>
<evidence type="ECO:0000256" key="7">
    <source>
        <dbReference type="ARBA" id="ARBA00022777"/>
    </source>
</evidence>
<dbReference type="Pfam" id="PF05043">
    <property type="entry name" value="Mga"/>
    <property type="match status" value="1"/>
</dbReference>
<dbReference type="GO" id="GO:0006355">
    <property type="term" value="P:regulation of DNA-templated transcription"/>
    <property type="evidence" value="ECO:0007669"/>
    <property type="project" value="InterPro"/>
</dbReference>
<feature type="domain" description="PTS EIIA type-2" evidence="12">
    <location>
        <begin position="499"/>
        <end position="640"/>
    </location>
</feature>
<comment type="caution">
    <text evidence="15">The sequence shown here is derived from an EMBL/GenBank/DDBJ whole genome shotgun (WGS) entry which is preliminary data.</text>
</comment>
<evidence type="ECO:0000256" key="1">
    <source>
        <dbReference type="ARBA" id="ARBA00004496"/>
    </source>
</evidence>
<dbReference type="GO" id="GO:0008982">
    <property type="term" value="F:protein-N(PI)-phosphohistidine-sugar phosphotransferase activity"/>
    <property type="evidence" value="ECO:0007669"/>
    <property type="project" value="InterPro"/>
</dbReference>
<dbReference type="InterPro" id="IPR007737">
    <property type="entry name" value="Mga_HTH"/>
</dbReference>
<gene>
    <name evidence="15" type="ORF">DWW02_27290</name>
</gene>
<dbReference type="InterPro" id="IPR013011">
    <property type="entry name" value="PTS_EIIB_2"/>
</dbReference>
<dbReference type="Pfam" id="PF00359">
    <property type="entry name" value="PTS_EIIA_2"/>
    <property type="match status" value="1"/>
</dbReference>
<evidence type="ECO:0000256" key="8">
    <source>
        <dbReference type="ARBA" id="ARBA00023159"/>
    </source>
</evidence>
<evidence type="ECO:0000256" key="2">
    <source>
        <dbReference type="ARBA" id="ARBA00022448"/>
    </source>
</evidence>
<dbReference type="SUPFAM" id="SSF55804">
    <property type="entry name" value="Phoshotransferase/anion transport protein"/>
    <property type="match status" value="1"/>
</dbReference>
<dbReference type="InterPro" id="IPR016152">
    <property type="entry name" value="PTrfase/Anion_transptr"/>
</dbReference>
<dbReference type="Gene3D" id="1.10.1790.10">
    <property type="entry name" value="PRD domain"/>
    <property type="match status" value="1"/>
</dbReference>
<evidence type="ECO:0000256" key="6">
    <source>
        <dbReference type="ARBA" id="ARBA00022683"/>
    </source>
</evidence>
<feature type="domain" description="PRD" evidence="14">
    <location>
        <begin position="287"/>
        <end position="394"/>
    </location>
</feature>
<dbReference type="PROSITE" id="PS51094">
    <property type="entry name" value="PTS_EIIA_TYPE_2"/>
    <property type="match status" value="1"/>
</dbReference>
<dbReference type="GO" id="GO:0009401">
    <property type="term" value="P:phosphoenolpyruvate-dependent sugar phosphotransferase system"/>
    <property type="evidence" value="ECO:0007669"/>
    <property type="project" value="UniProtKB-KW"/>
</dbReference>
<dbReference type="CDD" id="cd05568">
    <property type="entry name" value="PTS_IIB_bgl_like"/>
    <property type="match status" value="1"/>
</dbReference>
<keyword evidence="5" id="KW-0808">Transferase</keyword>
<dbReference type="PROSITE" id="PS51372">
    <property type="entry name" value="PRD_2"/>
    <property type="match status" value="1"/>
</dbReference>
<keyword evidence="2" id="KW-0813">Transport</keyword>
<evidence type="ECO:0000259" key="14">
    <source>
        <dbReference type="PROSITE" id="PS51372"/>
    </source>
</evidence>
<accession>A0A412YUP4</accession>
<comment type="function">
    <text evidence="9">The phosphoenolpyruvate-dependent sugar phosphotransferase system (sugar PTS), a major carbohydrate active transport system, catalyzes the phosphorylation of incoming sugar substrates concomitantly with their translocation across the cell membrane. The enzyme II UlaABC PTS system is involved in ascorbate transport.</text>
</comment>
<keyword evidence="8" id="KW-0010">Activator</keyword>
<evidence type="ECO:0000256" key="5">
    <source>
        <dbReference type="ARBA" id="ARBA00022679"/>
    </source>
</evidence>
<feature type="domain" description="PTS EIIB type-2" evidence="13">
    <location>
        <begin position="401"/>
        <end position="488"/>
    </location>
</feature>
<keyword evidence="4" id="KW-0597">Phosphoprotein</keyword>
<evidence type="ECO:0000256" key="10">
    <source>
        <dbReference type="ARBA" id="ARBA00041175"/>
    </source>
</evidence>
<evidence type="ECO:0000256" key="3">
    <source>
        <dbReference type="ARBA" id="ARBA00022490"/>
    </source>
</evidence>
<reference evidence="15 16" key="1">
    <citation type="submission" date="2018-08" db="EMBL/GenBank/DDBJ databases">
        <title>A genome reference for cultivated species of the human gut microbiota.</title>
        <authorList>
            <person name="Zou Y."/>
            <person name="Xue W."/>
            <person name="Luo G."/>
        </authorList>
    </citation>
    <scope>NUCLEOTIDE SEQUENCE [LARGE SCALE GENOMIC DNA]</scope>
    <source>
        <strain evidence="15 16">AF14-18</strain>
    </source>
</reference>
<dbReference type="InterPro" id="IPR002178">
    <property type="entry name" value="PTS_EIIA_type-2_dom"/>
</dbReference>
<proteinExistence type="predicted"/>
<dbReference type="Gene3D" id="3.40.930.10">
    <property type="entry name" value="Mannitol-specific EII, Chain A"/>
    <property type="match status" value="1"/>
</dbReference>
<dbReference type="PROSITE" id="PS51099">
    <property type="entry name" value="PTS_EIIB_TYPE_2"/>
    <property type="match status" value="1"/>
</dbReference>
<evidence type="ECO:0000313" key="15">
    <source>
        <dbReference type="EMBL" id="RGV70619.1"/>
    </source>
</evidence>
<dbReference type="InterPro" id="IPR011608">
    <property type="entry name" value="PRD"/>
</dbReference>
<comment type="subcellular location">
    <subcellularLocation>
        <location evidence="1">Cytoplasm</location>
    </subcellularLocation>
</comment>
<keyword evidence="3" id="KW-0963">Cytoplasm</keyword>
<dbReference type="InterPro" id="IPR051351">
    <property type="entry name" value="Ascorbate-PTS_EIIA_comp"/>
</dbReference>